<name>A0AAD4XU40_9MAGN</name>
<evidence type="ECO:0000313" key="1">
    <source>
        <dbReference type="EMBL" id="KAI3944700.1"/>
    </source>
</evidence>
<proteinExistence type="predicted"/>
<accession>A0AAD4XU40</accession>
<reference evidence="1" key="1">
    <citation type="submission" date="2022-04" db="EMBL/GenBank/DDBJ databases">
        <title>A functionally conserved STORR gene fusion in Papaver species that diverged 16.8 million years ago.</title>
        <authorList>
            <person name="Catania T."/>
        </authorList>
    </citation>
    <scope>NUCLEOTIDE SEQUENCE</scope>
    <source>
        <strain evidence="1">S-188037</strain>
    </source>
</reference>
<dbReference type="Proteomes" id="UP001202328">
    <property type="component" value="Unassembled WGS sequence"/>
</dbReference>
<keyword evidence="2" id="KW-1185">Reference proteome</keyword>
<sequence length="117" mass="13040">MGFLEEGNTGKNFTSGFQKNSGAKILLSLKEFLAQLEIVSVNTSGKLTESLLNLSPRNSQFIPSTNKKFKEWNAKDVVDSVLTYKSALLFSLERFGSAEKSIIASIKTERVRKLYKS</sequence>
<organism evidence="1 2">
    <name type="scientific">Papaver atlanticum</name>
    <dbReference type="NCBI Taxonomy" id="357466"/>
    <lineage>
        <taxon>Eukaryota</taxon>
        <taxon>Viridiplantae</taxon>
        <taxon>Streptophyta</taxon>
        <taxon>Embryophyta</taxon>
        <taxon>Tracheophyta</taxon>
        <taxon>Spermatophyta</taxon>
        <taxon>Magnoliopsida</taxon>
        <taxon>Ranunculales</taxon>
        <taxon>Papaveraceae</taxon>
        <taxon>Papaveroideae</taxon>
        <taxon>Papaver</taxon>
    </lineage>
</organism>
<gene>
    <name evidence="1" type="ORF">MKW98_021158</name>
</gene>
<dbReference type="EMBL" id="JAJJMB010004025">
    <property type="protein sequence ID" value="KAI3944700.1"/>
    <property type="molecule type" value="Genomic_DNA"/>
</dbReference>
<dbReference type="AlphaFoldDB" id="A0AAD4XU40"/>
<comment type="caution">
    <text evidence="1">The sequence shown here is derived from an EMBL/GenBank/DDBJ whole genome shotgun (WGS) entry which is preliminary data.</text>
</comment>
<protein>
    <submittedName>
        <fullName evidence="1">Uncharacterized protein</fullName>
    </submittedName>
</protein>
<evidence type="ECO:0000313" key="2">
    <source>
        <dbReference type="Proteomes" id="UP001202328"/>
    </source>
</evidence>